<evidence type="ECO:0000256" key="1">
    <source>
        <dbReference type="ARBA" id="ARBA00022723"/>
    </source>
</evidence>
<sequence length="142" mass="15450">MPDAISRVMKINIRARSKDRINTLLRDILGGEPGPDRGTNTIGDFEGAYVNLGGVVFDVMVPTDPDGGLAGVIEKHGEGIDSICFAVEDMDYTKEVFREKGIEFARDQEFNGNRVSFVHPRDASGISLEFIQGPGTEESSDS</sequence>
<dbReference type="Pfam" id="PF13669">
    <property type="entry name" value="Glyoxalase_4"/>
    <property type="match status" value="1"/>
</dbReference>
<name>A0A381PJT7_9ZZZZ</name>
<dbReference type="InterPro" id="IPR037523">
    <property type="entry name" value="VOC_core"/>
</dbReference>
<feature type="domain" description="VOC" evidence="2">
    <location>
        <begin position="7"/>
        <end position="133"/>
    </location>
</feature>
<proteinExistence type="predicted"/>
<keyword evidence="1" id="KW-0479">Metal-binding</keyword>
<dbReference type="GO" id="GO:0004493">
    <property type="term" value="F:methylmalonyl-CoA epimerase activity"/>
    <property type="evidence" value="ECO:0007669"/>
    <property type="project" value="TreeGrafter"/>
</dbReference>
<dbReference type="Gene3D" id="3.10.180.10">
    <property type="entry name" value="2,3-Dihydroxybiphenyl 1,2-Dioxygenase, domain 1"/>
    <property type="match status" value="1"/>
</dbReference>
<reference evidence="3" key="1">
    <citation type="submission" date="2018-05" db="EMBL/GenBank/DDBJ databases">
        <authorList>
            <person name="Lanie J.A."/>
            <person name="Ng W.-L."/>
            <person name="Kazmierczak K.M."/>
            <person name="Andrzejewski T.M."/>
            <person name="Davidsen T.M."/>
            <person name="Wayne K.J."/>
            <person name="Tettelin H."/>
            <person name="Glass J.I."/>
            <person name="Rusch D."/>
            <person name="Podicherti R."/>
            <person name="Tsui H.-C.T."/>
            <person name="Winkler M.E."/>
        </authorList>
    </citation>
    <scope>NUCLEOTIDE SEQUENCE</scope>
</reference>
<accession>A0A381PJT7</accession>
<gene>
    <name evidence="3" type="ORF">METZ01_LOCUS18557</name>
</gene>
<dbReference type="AlphaFoldDB" id="A0A381PJT7"/>
<evidence type="ECO:0000259" key="2">
    <source>
        <dbReference type="PROSITE" id="PS51819"/>
    </source>
</evidence>
<protein>
    <recommendedName>
        <fullName evidence="2">VOC domain-containing protein</fullName>
    </recommendedName>
</protein>
<dbReference type="InterPro" id="IPR051785">
    <property type="entry name" value="MMCE/EMCE_epimerase"/>
</dbReference>
<dbReference type="InterPro" id="IPR029068">
    <property type="entry name" value="Glyas_Bleomycin-R_OHBP_Dase"/>
</dbReference>
<evidence type="ECO:0000313" key="3">
    <source>
        <dbReference type="EMBL" id="SUZ65703.1"/>
    </source>
</evidence>
<dbReference type="GO" id="GO:0046872">
    <property type="term" value="F:metal ion binding"/>
    <property type="evidence" value="ECO:0007669"/>
    <property type="project" value="UniProtKB-KW"/>
</dbReference>
<dbReference type="GO" id="GO:0046491">
    <property type="term" value="P:L-methylmalonyl-CoA metabolic process"/>
    <property type="evidence" value="ECO:0007669"/>
    <property type="project" value="TreeGrafter"/>
</dbReference>
<organism evidence="3">
    <name type="scientific">marine metagenome</name>
    <dbReference type="NCBI Taxonomy" id="408172"/>
    <lineage>
        <taxon>unclassified sequences</taxon>
        <taxon>metagenomes</taxon>
        <taxon>ecological metagenomes</taxon>
    </lineage>
</organism>
<dbReference type="PROSITE" id="PS51819">
    <property type="entry name" value="VOC"/>
    <property type="match status" value="1"/>
</dbReference>
<dbReference type="PANTHER" id="PTHR43048">
    <property type="entry name" value="METHYLMALONYL-COA EPIMERASE"/>
    <property type="match status" value="1"/>
</dbReference>
<dbReference type="SUPFAM" id="SSF54593">
    <property type="entry name" value="Glyoxalase/Bleomycin resistance protein/Dihydroxybiphenyl dioxygenase"/>
    <property type="match status" value="1"/>
</dbReference>
<dbReference type="EMBL" id="UINC01000966">
    <property type="protein sequence ID" value="SUZ65703.1"/>
    <property type="molecule type" value="Genomic_DNA"/>
</dbReference>
<dbReference type="PANTHER" id="PTHR43048:SF3">
    <property type="entry name" value="METHYLMALONYL-COA EPIMERASE, MITOCHONDRIAL"/>
    <property type="match status" value="1"/>
</dbReference>